<proteinExistence type="predicted"/>
<dbReference type="EMBL" id="PNBA02000018">
    <property type="protein sequence ID" value="KAG6392371.1"/>
    <property type="molecule type" value="Genomic_DNA"/>
</dbReference>
<evidence type="ECO:0000313" key="3">
    <source>
        <dbReference type="Proteomes" id="UP000298416"/>
    </source>
</evidence>
<feature type="region of interest" description="Disordered" evidence="1">
    <location>
        <begin position="109"/>
        <end position="168"/>
    </location>
</feature>
<evidence type="ECO:0000256" key="1">
    <source>
        <dbReference type="SAM" id="MobiDB-lite"/>
    </source>
</evidence>
<organism evidence="2">
    <name type="scientific">Salvia splendens</name>
    <name type="common">Scarlet sage</name>
    <dbReference type="NCBI Taxonomy" id="180675"/>
    <lineage>
        <taxon>Eukaryota</taxon>
        <taxon>Viridiplantae</taxon>
        <taxon>Streptophyta</taxon>
        <taxon>Embryophyta</taxon>
        <taxon>Tracheophyta</taxon>
        <taxon>Spermatophyta</taxon>
        <taxon>Magnoliopsida</taxon>
        <taxon>eudicotyledons</taxon>
        <taxon>Gunneridae</taxon>
        <taxon>Pentapetalae</taxon>
        <taxon>asterids</taxon>
        <taxon>lamiids</taxon>
        <taxon>Lamiales</taxon>
        <taxon>Lamiaceae</taxon>
        <taxon>Nepetoideae</taxon>
        <taxon>Mentheae</taxon>
        <taxon>Salviinae</taxon>
        <taxon>Salvia</taxon>
        <taxon>Salvia subgen. Calosphace</taxon>
        <taxon>core Calosphace</taxon>
    </lineage>
</organism>
<protein>
    <submittedName>
        <fullName evidence="2">Uncharacterized protein</fullName>
    </submittedName>
</protein>
<accession>A0A8X8WE51</accession>
<evidence type="ECO:0000313" key="2">
    <source>
        <dbReference type="EMBL" id="KAG6392371.1"/>
    </source>
</evidence>
<dbReference type="PANTHER" id="PTHR31903:SF6">
    <property type="entry name" value="F12F1.11-RELATED"/>
    <property type="match status" value="1"/>
</dbReference>
<comment type="caution">
    <text evidence="2">The sequence shown here is derived from an EMBL/GenBank/DDBJ whole genome shotgun (WGS) entry which is preliminary data.</text>
</comment>
<keyword evidence="3" id="KW-1185">Reference proteome</keyword>
<name>A0A8X8WE51_SALSN</name>
<gene>
    <name evidence="2" type="ORF">SASPL_146588</name>
</gene>
<dbReference type="Proteomes" id="UP000298416">
    <property type="component" value="Unassembled WGS sequence"/>
</dbReference>
<reference evidence="2" key="2">
    <citation type="submission" date="2020-08" db="EMBL/GenBank/DDBJ databases">
        <title>Plant Genome Project.</title>
        <authorList>
            <person name="Zhang R.-G."/>
        </authorList>
    </citation>
    <scope>NUCLEOTIDE SEQUENCE</scope>
    <source>
        <strain evidence="2">Huo1</strain>
        <tissue evidence="2">Leaf</tissue>
    </source>
</reference>
<dbReference type="AlphaFoldDB" id="A0A8X8WE51"/>
<reference evidence="2" key="1">
    <citation type="submission" date="2018-01" db="EMBL/GenBank/DDBJ databases">
        <authorList>
            <person name="Mao J.F."/>
        </authorList>
    </citation>
    <scope>NUCLEOTIDE SEQUENCE</scope>
    <source>
        <strain evidence="2">Huo1</strain>
        <tissue evidence="2">Leaf</tissue>
    </source>
</reference>
<sequence>MKKLYKKSTVHPTPSAVSEHLLSFLPAAILALTVALSPADKEVLAYLISCSSGSQRRPTAAAAKGGGGDCHNPCFNCSCFRCYTSYWAKWDASPNRQLIHEVIDAFEEKESTKEKSKKERRKGKIVKSGVSIEPKKSEPSLTAVELESTAAADGGEEEEVVPTAEEFGKGSSVRRFVSWDYDLDLRDNLPPRNQLS</sequence>
<dbReference type="PANTHER" id="PTHR31903">
    <property type="entry name" value="F12F1.11-RELATED"/>
    <property type="match status" value="1"/>
</dbReference>